<dbReference type="InterPro" id="IPR001036">
    <property type="entry name" value="Acrflvin-R"/>
</dbReference>
<dbReference type="Gene3D" id="3.30.70.1430">
    <property type="entry name" value="Multidrug efflux transporter AcrB pore domain"/>
    <property type="match status" value="2"/>
</dbReference>
<keyword evidence="7 8" id="KW-0472">Membrane</keyword>
<dbReference type="Gene3D" id="3.30.70.1440">
    <property type="entry name" value="Multidrug efflux transporter AcrB pore domain"/>
    <property type="match status" value="1"/>
</dbReference>
<dbReference type="Pfam" id="PF00873">
    <property type="entry name" value="ACR_tran"/>
    <property type="match status" value="1"/>
</dbReference>
<dbReference type="NCBIfam" id="TIGR00914">
    <property type="entry name" value="2A0601"/>
    <property type="match status" value="1"/>
</dbReference>
<keyword evidence="4" id="KW-1003">Cell membrane</keyword>
<dbReference type="GO" id="GO:0042910">
    <property type="term" value="F:xenobiotic transmembrane transporter activity"/>
    <property type="evidence" value="ECO:0007669"/>
    <property type="project" value="TreeGrafter"/>
</dbReference>
<keyword evidence="9" id="KW-0560">Oxidoreductase</keyword>
<keyword evidence="6 8" id="KW-1133">Transmembrane helix</keyword>
<proteinExistence type="inferred from homology"/>
<keyword evidence="5 8" id="KW-0812">Transmembrane</keyword>
<dbReference type="PANTHER" id="PTHR32063:SF68">
    <property type="entry name" value="PROBALE CATION EFFLUX SYSTEM PROTEIN"/>
    <property type="match status" value="1"/>
</dbReference>
<dbReference type="Gene3D" id="1.20.1640.10">
    <property type="entry name" value="Multidrug efflux transporter AcrB transmembrane domain"/>
    <property type="match status" value="2"/>
</dbReference>
<comment type="subcellular location">
    <subcellularLocation>
        <location evidence="1">Cell membrane</location>
        <topology evidence="1">Multi-pass membrane protein</topology>
    </subcellularLocation>
</comment>
<evidence type="ECO:0000256" key="1">
    <source>
        <dbReference type="ARBA" id="ARBA00004651"/>
    </source>
</evidence>
<feature type="transmembrane region" description="Helical" evidence="8">
    <location>
        <begin position="332"/>
        <end position="352"/>
    </location>
</feature>
<reference evidence="9 10" key="1">
    <citation type="submission" date="2017-02" db="EMBL/GenBank/DDBJ databases">
        <title>Whole genome sequencing of Helicobacter bilis strain AAQJH.</title>
        <authorList>
            <person name="Conlan S."/>
            <person name="Thomas P.J."/>
            <person name="Mullikin J."/>
            <person name="Palmore T.N."/>
            <person name="Frank K.M."/>
            <person name="Segre J.A."/>
        </authorList>
    </citation>
    <scope>NUCLEOTIDE SEQUENCE [LARGE SCALE GENOMIC DNA]</scope>
    <source>
        <strain evidence="9 10">AAQJH</strain>
    </source>
</reference>
<evidence type="ECO:0000256" key="3">
    <source>
        <dbReference type="ARBA" id="ARBA00022448"/>
    </source>
</evidence>
<evidence type="ECO:0000256" key="4">
    <source>
        <dbReference type="ARBA" id="ARBA00022475"/>
    </source>
</evidence>
<dbReference type="SUPFAM" id="SSF82693">
    <property type="entry name" value="Multidrug efflux transporter AcrB pore domain, PN1, PN2, PC1 and PC2 subdomains"/>
    <property type="match status" value="3"/>
</dbReference>
<evidence type="ECO:0000256" key="8">
    <source>
        <dbReference type="SAM" id="Phobius"/>
    </source>
</evidence>
<accession>A0A1Q2LHT0</accession>
<dbReference type="KEGG" id="hbl:XJ32_07915"/>
<feature type="transmembrane region" description="Helical" evidence="8">
    <location>
        <begin position="914"/>
        <end position="934"/>
    </location>
</feature>
<dbReference type="GO" id="GO:0008324">
    <property type="term" value="F:monoatomic cation transmembrane transporter activity"/>
    <property type="evidence" value="ECO:0007669"/>
    <property type="project" value="InterPro"/>
</dbReference>
<comment type="similarity">
    <text evidence="2">Belongs to the resistance-nodulation-cell division (RND) (TC 2.A.6) family.</text>
</comment>
<dbReference type="GO" id="GO:0004601">
    <property type="term" value="F:peroxidase activity"/>
    <property type="evidence" value="ECO:0007669"/>
    <property type="project" value="UniProtKB-KW"/>
</dbReference>
<feature type="transmembrane region" description="Helical" evidence="8">
    <location>
        <begin position="357"/>
        <end position="376"/>
    </location>
</feature>
<evidence type="ECO:0000256" key="6">
    <source>
        <dbReference type="ARBA" id="ARBA00022989"/>
    </source>
</evidence>
<feature type="transmembrane region" description="Helical" evidence="8">
    <location>
        <begin position="522"/>
        <end position="541"/>
    </location>
</feature>
<name>A0A1Q2LHT0_9HELI</name>
<dbReference type="Proteomes" id="UP000188298">
    <property type="component" value="Chromosome"/>
</dbReference>
<dbReference type="SUPFAM" id="SSF82714">
    <property type="entry name" value="Multidrug efflux transporter AcrB TolC docking domain, DN and DC subdomains"/>
    <property type="match status" value="2"/>
</dbReference>
<gene>
    <name evidence="9" type="ORF">XJ32_07915</name>
</gene>
<keyword evidence="9" id="KW-0575">Peroxidase</keyword>
<dbReference type="InterPro" id="IPR027463">
    <property type="entry name" value="AcrB_DN_DC_subdom"/>
</dbReference>
<evidence type="ECO:0000256" key="2">
    <source>
        <dbReference type="ARBA" id="ARBA00010942"/>
    </source>
</evidence>
<dbReference type="EMBL" id="CP019645">
    <property type="protein sequence ID" value="AQQ60030.1"/>
    <property type="molecule type" value="Genomic_DNA"/>
</dbReference>
<dbReference type="InterPro" id="IPR004763">
    <property type="entry name" value="CusA-like"/>
</dbReference>
<feature type="transmembrane region" description="Helical" evidence="8">
    <location>
        <begin position="388"/>
        <end position="410"/>
    </location>
</feature>
<dbReference type="GO" id="GO:0005886">
    <property type="term" value="C:plasma membrane"/>
    <property type="evidence" value="ECO:0007669"/>
    <property type="project" value="UniProtKB-SubCell"/>
</dbReference>
<keyword evidence="3" id="KW-0813">Transport</keyword>
<evidence type="ECO:0000313" key="9">
    <source>
        <dbReference type="EMBL" id="AQQ60030.1"/>
    </source>
</evidence>
<feature type="transmembrane region" description="Helical" evidence="8">
    <location>
        <begin position="955"/>
        <end position="974"/>
    </location>
</feature>
<feature type="transmembrane region" description="Helical" evidence="8">
    <location>
        <begin position="986"/>
        <end position="1005"/>
    </location>
</feature>
<dbReference type="SUPFAM" id="SSF82866">
    <property type="entry name" value="Multidrug efflux transporter AcrB transmembrane domain"/>
    <property type="match status" value="2"/>
</dbReference>
<organism evidence="9 10">
    <name type="scientific">Helicobacter bilis</name>
    <dbReference type="NCBI Taxonomy" id="37372"/>
    <lineage>
        <taxon>Bacteria</taxon>
        <taxon>Pseudomonadati</taxon>
        <taxon>Campylobacterota</taxon>
        <taxon>Epsilonproteobacteria</taxon>
        <taxon>Campylobacterales</taxon>
        <taxon>Helicobacteraceae</taxon>
        <taxon>Helicobacter</taxon>
    </lineage>
</organism>
<feature type="transmembrane region" description="Helical" evidence="8">
    <location>
        <begin position="468"/>
        <end position="491"/>
    </location>
</feature>
<evidence type="ECO:0000256" key="7">
    <source>
        <dbReference type="ARBA" id="ARBA00023136"/>
    </source>
</evidence>
<dbReference type="Gene3D" id="3.30.2090.10">
    <property type="entry name" value="Multidrug efflux transporter AcrB TolC docking domain, DN and DC subdomains"/>
    <property type="match status" value="2"/>
</dbReference>
<feature type="transmembrane region" description="Helical" evidence="8">
    <location>
        <begin position="431"/>
        <end position="453"/>
    </location>
</feature>
<dbReference type="Gene3D" id="3.30.70.1320">
    <property type="entry name" value="Multidrug efflux transporter AcrB pore domain like"/>
    <property type="match status" value="1"/>
</dbReference>
<feature type="transmembrane region" description="Helical" evidence="8">
    <location>
        <begin position="883"/>
        <end position="902"/>
    </location>
</feature>
<feature type="transmembrane region" description="Helical" evidence="8">
    <location>
        <begin position="857"/>
        <end position="876"/>
    </location>
</feature>
<evidence type="ECO:0000256" key="5">
    <source>
        <dbReference type="ARBA" id="ARBA00022692"/>
    </source>
</evidence>
<protein>
    <submittedName>
        <fullName evidence="9">Cytochrome C peroxidase</fullName>
    </submittedName>
</protein>
<dbReference type="PRINTS" id="PR00702">
    <property type="entry name" value="ACRIFLAVINRP"/>
</dbReference>
<evidence type="ECO:0000313" key="10">
    <source>
        <dbReference type="Proteomes" id="UP000188298"/>
    </source>
</evidence>
<dbReference type="AlphaFoldDB" id="A0A1Q2LHT0"/>
<dbReference type="PANTHER" id="PTHR32063">
    <property type="match status" value="1"/>
</dbReference>
<sequence length="1023" mass="112247">MLTKIIEFSLRQKIIVTILACLLLAYGVFSFVRIPIDAFPDVSSTQVKIIMKMPGASPEEVENRVVRPLELELLGLQGQTSLRSTSKYAIADITINFEDSVNMNIARQMVSERLSTAMSELPAGVSGGLAPIVTPLSDMYMFTIEGNITETEKRQLLDFTIRPALRSIKGVADVSSYGGFAKAYVVIPDFHDMAKLGISISELESVLRENLKNDGAGIINRPGEMYLVKIESAAKNIKDIENISMPTQNGYVRIKDFAQVVENHRTRLGFVTIDGERETTEGIVLGLRGANSKNTIEMVEKKLDEIRANLPPDVQINTFYNRSDLTQKAVDAVIKVLAEAIVLIVIVLFLFLGDLRAAVAVSVILPLALSVAFALMEKNGLSANLMSLGGLIIAVGILVDSAVVVVENAFERLSHEQNLTKIHTIYRASKEIAPSVVSGIIIIIVFFVPILTLEGLEGKMFVPLGETIVYALIGSLILSITVIPVMCSFVLKSKPHKETILLRGIEYLYHPMLKFCLNNGRIVMIGSLVFLVFAFSLFPYIGKAFMPTLDEGDIVLSIETTPSTSIDESRDILLRITKQIKDSVPEIKTIITRAGADELGLDLAGFYQSDSFIILKPKDEWEAKNKKEIIDKIHNAVKDFKGVTFIVTQPIDMRISEMVTGVRGDVAIKIFGSDIDELNSLSTQIADILKDIRGSKEVYTALNKGVNYFYVTPQREKMARTNISVEEFSKFMKSSLEGLFIDYIPQGFARTPVLIRQSSDIAYDVSKFQGLELSSEDDLVVPINSVAEIRAVDGPISIMREQSSRVGVVRSNVEDRDLGGFVEEAMARISAEVKLPDGYSLTYGGQFENQQRANARFSTVIPLSILVIFFILFFTFRSITLSLMILLNIPFAVTGGLISLYLSGEYMSVPASVGFIALFGIAVLNGLVMVGYFVQLIKKGHSIDEAVEMGAKRRLRPVLMTASIAALGLVPMLIGGGVGSEVQKPLAVVVLGGLATSTALTLLILPPTFKMIAKRFKIIDGEQ</sequence>
<dbReference type="RefSeq" id="WP_005219910.1">
    <property type="nucleotide sequence ID" value="NZ_CABKOK010000009.1"/>
</dbReference>